<dbReference type="GO" id="GO:0035556">
    <property type="term" value="P:intracellular signal transduction"/>
    <property type="evidence" value="ECO:0007669"/>
    <property type="project" value="InterPro"/>
</dbReference>
<dbReference type="SMART" id="SM00248">
    <property type="entry name" value="ANK"/>
    <property type="match status" value="11"/>
</dbReference>
<feature type="repeat" description="ANK" evidence="3">
    <location>
        <begin position="363"/>
        <end position="395"/>
    </location>
</feature>
<dbReference type="CDD" id="cd03587">
    <property type="entry name" value="SOCS"/>
    <property type="match status" value="1"/>
</dbReference>
<evidence type="ECO:0000313" key="6">
    <source>
        <dbReference type="Proteomes" id="UP000494165"/>
    </source>
</evidence>
<dbReference type="InterPro" id="IPR036770">
    <property type="entry name" value="Ankyrin_rpt-contain_sf"/>
</dbReference>
<feature type="repeat" description="ANK" evidence="3">
    <location>
        <begin position="330"/>
        <end position="362"/>
    </location>
</feature>
<proteinExistence type="predicted"/>
<dbReference type="PROSITE" id="PS50225">
    <property type="entry name" value="SOCS"/>
    <property type="match status" value="1"/>
</dbReference>
<dbReference type="PROSITE" id="PS50088">
    <property type="entry name" value="ANK_REPEAT"/>
    <property type="match status" value="5"/>
</dbReference>
<dbReference type="EMBL" id="CADEPI010000837">
    <property type="protein sequence ID" value="CAB3388628.1"/>
    <property type="molecule type" value="Genomic_DNA"/>
</dbReference>
<accession>A0A8S1E4Q2</accession>
<feature type="repeat" description="ANK" evidence="3">
    <location>
        <begin position="268"/>
        <end position="300"/>
    </location>
</feature>
<reference evidence="5 6" key="1">
    <citation type="submission" date="2020-04" db="EMBL/GenBank/DDBJ databases">
        <authorList>
            <person name="Alioto T."/>
            <person name="Alioto T."/>
            <person name="Gomez Garrido J."/>
        </authorList>
    </citation>
    <scope>NUCLEOTIDE SEQUENCE [LARGE SCALE GENOMIC DNA]</scope>
</reference>
<dbReference type="Pfam" id="PF12796">
    <property type="entry name" value="Ank_2"/>
    <property type="match status" value="3"/>
</dbReference>
<dbReference type="InterPro" id="IPR002110">
    <property type="entry name" value="Ankyrin_rpt"/>
</dbReference>
<evidence type="ECO:0000256" key="3">
    <source>
        <dbReference type="PROSITE-ProRule" id="PRU00023"/>
    </source>
</evidence>
<feature type="repeat" description="ANK" evidence="3">
    <location>
        <begin position="235"/>
        <end position="267"/>
    </location>
</feature>
<dbReference type="PROSITE" id="PS50297">
    <property type="entry name" value="ANK_REP_REGION"/>
    <property type="match status" value="4"/>
</dbReference>
<dbReference type="Gene3D" id="1.10.750.20">
    <property type="entry name" value="SOCS box"/>
    <property type="match status" value="1"/>
</dbReference>
<dbReference type="SUPFAM" id="SSF158235">
    <property type="entry name" value="SOCS box-like"/>
    <property type="match status" value="1"/>
</dbReference>
<dbReference type="AlphaFoldDB" id="A0A8S1E4Q2"/>
<gene>
    <name evidence="5" type="ORF">CLODIP_2_CD00952</name>
</gene>
<dbReference type="PANTHER" id="PTHR24198:SF165">
    <property type="entry name" value="ANKYRIN REPEAT-CONTAINING PROTEIN-RELATED"/>
    <property type="match status" value="1"/>
</dbReference>
<dbReference type="SUPFAM" id="SSF48403">
    <property type="entry name" value="Ankyrin repeat"/>
    <property type="match status" value="2"/>
</dbReference>
<dbReference type="OrthoDB" id="194358at2759"/>
<evidence type="ECO:0000256" key="2">
    <source>
        <dbReference type="ARBA" id="ARBA00023043"/>
    </source>
</evidence>
<keyword evidence="2 3" id="KW-0040">ANK repeat</keyword>
<feature type="repeat" description="ANK" evidence="3">
    <location>
        <begin position="169"/>
        <end position="201"/>
    </location>
</feature>
<sequence length="572" mass="62561">MGSLLDELFSAIQHGNVSQVVELRKKGININQIGKAGFTPLGAAVQNEKVSVIKALLSMKSESRSKNLGYYVYKYDVNENNPASSSSGSSSNIHQAEDEIVLTPDGMESLEWDKELLEEGAAEKNEEPEQEDSWASLYRWYASVLERTGHVLPQEPVLENIDVNATDVYCRTALHYAAELGNEEIISELLNAGCKANVGDSSDVKPLMLASARGHIGATALLLARGAHPEAKGPDKSSALHAACARGFTDVAEVLLKGGARIDAMDSSDRTPLYLAVSRGYEITVQMLIRRGARINLEEIHGYNALCEAVWQKKPRLVRILLEAGAKITHSHRLLHHCVLLRQLEIVSLLLQAGALANLRDDSGDTPLLLAVRTGQVEMVNLLLNNGALVNCSNSVTGHSVLHEAVSHDFATFLRLLECLLAHGVNLDSEALTTGDSALCRALLLGRSQAAAALVRRGANTNLRVPIAGDTIEWAFRKTGRPSLIRTLVLAGWHTRISVSTVRNCPDAALGSWLKDVSTNPLSLCEIARLNIRRILGRRVYHAVDHFCLPKMLKRYLKMQDICDSDQEDDSW</sequence>
<evidence type="ECO:0000256" key="1">
    <source>
        <dbReference type="ARBA" id="ARBA00022737"/>
    </source>
</evidence>
<feature type="domain" description="SOCS box" evidence="4">
    <location>
        <begin position="509"/>
        <end position="563"/>
    </location>
</feature>
<protein>
    <recommendedName>
        <fullName evidence="4">SOCS box domain-containing protein</fullName>
    </recommendedName>
</protein>
<dbReference type="PANTHER" id="PTHR24198">
    <property type="entry name" value="ANKYRIN REPEAT AND PROTEIN KINASE DOMAIN-CONTAINING PROTEIN"/>
    <property type="match status" value="1"/>
</dbReference>
<evidence type="ECO:0000313" key="5">
    <source>
        <dbReference type="EMBL" id="CAB3388628.1"/>
    </source>
</evidence>
<keyword evidence="6" id="KW-1185">Reference proteome</keyword>
<name>A0A8S1E4Q2_9INSE</name>
<dbReference type="InterPro" id="IPR036036">
    <property type="entry name" value="SOCS_box-like_dom_sf"/>
</dbReference>
<organism evidence="5 6">
    <name type="scientific">Cloeon dipterum</name>
    <dbReference type="NCBI Taxonomy" id="197152"/>
    <lineage>
        <taxon>Eukaryota</taxon>
        <taxon>Metazoa</taxon>
        <taxon>Ecdysozoa</taxon>
        <taxon>Arthropoda</taxon>
        <taxon>Hexapoda</taxon>
        <taxon>Insecta</taxon>
        <taxon>Pterygota</taxon>
        <taxon>Palaeoptera</taxon>
        <taxon>Ephemeroptera</taxon>
        <taxon>Pisciforma</taxon>
        <taxon>Baetidae</taxon>
        <taxon>Cloeon</taxon>
    </lineage>
</organism>
<dbReference type="Proteomes" id="UP000494165">
    <property type="component" value="Unassembled WGS sequence"/>
</dbReference>
<dbReference type="SMART" id="SM00969">
    <property type="entry name" value="SOCS_box"/>
    <property type="match status" value="1"/>
</dbReference>
<dbReference type="Pfam" id="PF07525">
    <property type="entry name" value="SOCS_box"/>
    <property type="match status" value="1"/>
</dbReference>
<keyword evidence="1" id="KW-0677">Repeat</keyword>
<dbReference type="InterPro" id="IPR001496">
    <property type="entry name" value="SOCS_box"/>
</dbReference>
<evidence type="ECO:0000259" key="4">
    <source>
        <dbReference type="PROSITE" id="PS50225"/>
    </source>
</evidence>
<comment type="caution">
    <text evidence="5">The sequence shown here is derived from an EMBL/GenBank/DDBJ whole genome shotgun (WGS) entry which is preliminary data.</text>
</comment>
<dbReference type="Pfam" id="PF13637">
    <property type="entry name" value="Ank_4"/>
    <property type="match status" value="1"/>
</dbReference>
<dbReference type="Gene3D" id="1.25.40.20">
    <property type="entry name" value="Ankyrin repeat-containing domain"/>
    <property type="match status" value="3"/>
</dbReference>